<dbReference type="Pfam" id="PF14432">
    <property type="entry name" value="DYW_deaminase"/>
    <property type="match status" value="1"/>
</dbReference>
<dbReference type="FunFam" id="1.25.40.10:FF:000407">
    <property type="entry name" value="Putative pentatricopeptide repeat-containing protein"/>
    <property type="match status" value="1"/>
</dbReference>
<gene>
    <name evidence="5" type="ORF">ILEXP_LOCUS48290</name>
</gene>
<comment type="similarity">
    <text evidence="1">Belongs to the PPR family. PCMP-H subfamily.</text>
</comment>
<dbReference type="Pfam" id="PF20431">
    <property type="entry name" value="E_motif"/>
    <property type="match status" value="1"/>
</dbReference>
<feature type="repeat" description="PPR" evidence="3">
    <location>
        <begin position="227"/>
        <end position="261"/>
    </location>
</feature>
<dbReference type="EMBL" id="CAUOFW020007279">
    <property type="protein sequence ID" value="CAK9178366.1"/>
    <property type="molecule type" value="Genomic_DNA"/>
</dbReference>
<dbReference type="PANTHER" id="PTHR47926">
    <property type="entry name" value="PENTATRICOPEPTIDE REPEAT-CONTAINING PROTEIN"/>
    <property type="match status" value="1"/>
</dbReference>
<organism evidence="5 6">
    <name type="scientific">Ilex paraguariensis</name>
    <name type="common">yerba mate</name>
    <dbReference type="NCBI Taxonomy" id="185542"/>
    <lineage>
        <taxon>Eukaryota</taxon>
        <taxon>Viridiplantae</taxon>
        <taxon>Streptophyta</taxon>
        <taxon>Embryophyta</taxon>
        <taxon>Tracheophyta</taxon>
        <taxon>Spermatophyta</taxon>
        <taxon>Magnoliopsida</taxon>
        <taxon>eudicotyledons</taxon>
        <taxon>Gunneridae</taxon>
        <taxon>Pentapetalae</taxon>
        <taxon>asterids</taxon>
        <taxon>campanulids</taxon>
        <taxon>Aquifoliales</taxon>
        <taxon>Aquifoliaceae</taxon>
        <taxon>Ilex</taxon>
    </lineage>
</organism>
<dbReference type="Proteomes" id="UP001642360">
    <property type="component" value="Unassembled WGS sequence"/>
</dbReference>
<dbReference type="Pfam" id="PF20430">
    <property type="entry name" value="Eplus_motif"/>
    <property type="match status" value="1"/>
</dbReference>
<evidence type="ECO:0000256" key="2">
    <source>
        <dbReference type="ARBA" id="ARBA00022737"/>
    </source>
</evidence>
<keyword evidence="2" id="KW-0677">Repeat</keyword>
<dbReference type="Gene3D" id="1.25.40.10">
    <property type="entry name" value="Tetratricopeptide repeat domain"/>
    <property type="match status" value="3"/>
</dbReference>
<evidence type="ECO:0000313" key="5">
    <source>
        <dbReference type="EMBL" id="CAK9178366.1"/>
    </source>
</evidence>
<keyword evidence="6" id="KW-1185">Reference proteome</keyword>
<evidence type="ECO:0000256" key="3">
    <source>
        <dbReference type="PROSITE-ProRule" id="PRU00708"/>
    </source>
</evidence>
<dbReference type="InterPro" id="IPR046848">
    <property type="entry name" value="E_motif"/>
</dbReference>
<evidence type="ECO:0000259" key="4">
    <source>
        <dbReference type="Pfam" id="PF14432"/>
    </source>
</evidence>
<dbReference type="InterPro" id="IPR002885">
    <property type="entry name" value="PPR_rpt"/>
</dbReference>
<comment type="caution">
    <text evidence="5">The sequence shown here is derived from an EMBL/GenBank/DDBJ whole genome shotgun (WGS) entry which is preliminary data.</text>
</comment>
<reference evidence="5 6" key="1">
    <citation type="submission" date="2024-02" db="EMBL/GenBank/DDBJ databases">
        <authorList>
            <person name="Vignale AGUSTIN F."/>
            <person name="Sosa J E."/>
            <person name="Modenutti C."/>
        </authorList>
    </citation>
    <scope>NUCLEOTIDE SEQUENCE [LARGE SCALE GENOMIC DNA]</scope>
</reference>
<dbReference type="PROSITE" id="PS51375">
    <property type="entry name" value="PPR"/>
    <property type="match status" value="3"/>
</dbReference>
<feature type="repeat" description="PPR" evidence="3">
    <location>
        <begin position="125"/>
        <end position="160"/>
    </location>
</feature>
<evidence type="ECO:0000313" key="6">
    <source>
        <dbReference type="Proteomes" id="UP001642360"/>
    </source>
</evidence>
<dbReference type="InterPro" id="IPR046849">
    <property type="entry name" value="E2_motif"/>
</dbReference>
<name>A0ABC8UEQ6_9AQUA</name>
<proteinExistence type="inferred from homology"/>
<accession>A0ABC8UEQ6</accession>
<dbReference type="Pfam" id="PF13041">
    <property type="entry name" value="PPR_2"/>
    <property type="match status" value="2"/>
</dbReference>
<evidence type="ECO:0000256" key="1">
    <source>
        <dbReference type="ARBA" id="ARBA00006643"/>
    </source>
</evidence>
<dbReference type="InterPro" id="IPR011990">
    <property type="entry name" value="TPR-like_helical_dom_sf"/>
</dbReference>
<dbReference type="InterPro" id="IPR032867">
    <property type="entry name" value="DYW_dom"/>
</dbReference>
<dbReference type="PANTHER" id="PTHR47926:SF533">
    <property type="entry name" value="DYW DOMAIN-CONTAINING PROTEIN"/>
    <property type="match status" value="1"/>
</dbReference>
<feature type="repeat" description="PPR" evidence="3">
    <location>
        <begin position="328"/>
        <end position="362"/>
    </location>
</feature>
<protein>
    <recommendedName>
        <fullName evidence="4">DYW domain-containing protein</fullName>
    </recommendedName>
</protein>
<dbReference type="InterPro" id="IPR046960">
    <property type="entry name" value="PPR_At4g14850-like_plant"/>
</dbReference>
<dbReference type="FunFam" id="1.25.40.10:FF:000343">
    <property type="entry name" value="Pentatricopeptide repeat-containing protein At3g58590"/>
    <property type="match status" value="1"/>
</dbReference>
<dbReference type="AlphaFoldDB" id="A0ABC8UEQ6"/>
<dbReference type="NCBIfam" id="TIGR00756">
    <property type="entry name" value="PPR"/>
    <property type="match status" value="3"/>
</dbReference>
<feature type="domain" description="DYW" evidence="4">
    <location>
        <begin position="543"/>
        <end position="635"/>
    </location>
</feature>
<sequence length="635" mass="70385">MIKVLPCSSFLFNPFSYSFCFKFQSLTYTKQQAPTLYNIINPRKVRNACCLQFHTDPNTESVAHSLICCAMSCSSVSICRVSHGRVIKSLNFSDGFIGDRLVSLYVKLDCLEDAQNLFDEMPNKDLVSWNSLISVFSRRGGVSECLNAFFRMKSDMGLEPNEVTLISILSACTGMGALNEGNYIHGFVVKTGLLLESKVANSLINMYGKLGFIDLASQLFEAIQVPNLVSWNSMVMVYVLNGCSEEAIGLFNTMREAGVKPDQATVVTLLQGCANIGVGNLGEAMHGYIITAGHNADINIATALLSFYAKSGRLSASGEVFRGMDGPDRIAWTAMLAANAVHGYGRDAIELFELMVEKGLQPDHVTFIHLLSACSHSGLVDEGKRYFEVMSTVYRVEPKLDHYSCMVDLFGRSGNLKDARMMVERMPMEPNAGVWGALLNACKVHGNIELGKEAAEKLCALNPSDGRNYIMLSNIYSAAGLWRNASNARVLMKEREVVKTPGCSFIEHGHKIHRFVVGDRSHPQTDRIYIKLEELLERIQKAGYLSKTEFVLHDVGENVKEDMINKHSEKLAIAFGLLVTGAGMPLIITKNLRICGDCHSMAKFVSLIEKRMIIIRDTKRFHHFSDGLCSCGDYW</sequence>
<dbReference type="Pfam" id="PF01535">
    <property type="entry name" value="PPR"/>
    <property type="match status" value="4"/>
</dbReference>